<gene>
    <name evidence="1" type="ORF">H4C75_26210</name>
    <name evidence="2" type="ORF">K5H97_11040</name>
</gene>
<reference evidence="1 3" key="1">
    <citation type="submission" date="2020-07" db="EMBL/GenBank/DDBJ databases">
        <title>Diversity of carbapenemase encoding genes among Pseudomonas putida group clinical isolates in a tertiary Brazilian hospital.</title>
        <authorList>
            <person name="Alberto-Lei F."/>
            <person name="Nodari C.S."/>
            <person name="Streling A.P."/>
            <person name="Paulino J.T."/>
            <person name="Bessa-Neto F.O."/>
            <person name="Cayo R."/>
            <person name="Gales A.C."/>
        </authorList>
    </citation>
    <scope>NUCLEOTIDE SEQUENCE [LARGE SCALE GENOMIC DNA]</scope>
    <source>
        <strain evidence="1 3">14802</strain>
    </source>
</reference>
<dbReference type="EMBL" id="JACGDE010000027">
    <property type="protein sequence ID" value="MBA6068235.1"/>
    <property type="molecule type" value="Genomic_DNA"/>
</dbReference>
<dbReference type="Proteomes" id="UP000541770">
    <property type="component" value="Unassembled WGS sequence"/>
</dbReference>
<accession>A0A7W2JZW5</accession>
<organism evidence="1 3">
    <name type="scientific">Pseudomonas mosselii</name>
    <dbReference type="NCBI Taxonomy" id="78327"/>
    <lineage>
        <taxon>Bacteria</taxon>
        <taxon>Pseudomonadati</taxon>
        <taxon>Pseudomonadota</taxon>
        <taxon>Gammaproteobacteria</taxon>
        <taxon>Pseudomonadales</taxon>
        <taxon>Pseudomonadaceae</taxon>
        <taxon>Pseudomonas</taxon>
    </lineage>
</organism>
<proteinExistence type="predicted"/>
<evidence type="ECO:0000313" key="1">
    <source>
        <dbReference type="EMBL" id="MBA6068235.1"/>
    </source>
</evidence>
<name>A0A7W2JZW5_9PSED</name>
<dbReference type="AlphaFoldDB" id="A0A7W2JZW5"/>
<sequence length="71" mass="7780">MPKPASRSTPASPALPTGVVRTWSRVRALIHHAGLLNASLKGDTRRAIDLYEDEWLDEQAFIALVLNLGQS</sequence>
<protein>
    <submittedName>
        <fullName evidence="1">Uncharacterized protein</fullName>
    </submittedName>
</protein>
<keyword evidence="4" id="KW-1185">Reference proteome</keyword>
<evidence type="ECO:0000313" key="2">
    <source>
        <dbReference type="EMBL" id="QZP28839.1"/>
    </source>
</evidence>
<evidence type="ECO:0000313" key="4">
    <source>
        <dbReference type="Proteomes" id="UP000825591"/>
    </source>
</evidence>
<dbReference type="RefSeq" id="WP_028691715.1">
    <property type="nucleotide sequence ID" value="NZ_BQIL01000025.1"/>
</dbReference>
<reference evidence="2 4" key="2">
    <citation type="submission" date="2021-08" db="EMBL/GenBank/DDBJ databases">
        <title>Bactericidal Effect of Pseudomonas oryziphila sp. nov., a novel Pseudomonas Species Against Xanthomonas oryzae Reduces Disease Severity of Bacterial Leaf Streak of Rice.</title>
        <authorList>
            <person name="Yang R."/>
            <person name="Li S."/>
            <person name="Li Y."/>
            <person name="Yan Y."/>
            <person name="Fang Y."/>
            <person name="Zou L."/>
            <person name="Chen G."/>
        </authorList>
    </citation>
    <scope>NUCLEOTIDE SEQUENCE [LARGE SCALE GENOMIC DNA]</scope>
    <source>
        <strain evidence="2 4">DSM 17497</strain>
    </source>
</reference>
<dbReference type="Proteomes" id="UP000825591">
    <property type="component" value="Chromosome"/>
</dbReference>
<dbReference type="EMBL" id="CP081966">
    <property type="protein sequence ID" value="QZP28839.1"/>
    <property type="molecule type" value="Genomic_DNA"/>
</dbReference>
<evidence type="ECO:0000313" key="3">
    <source>
        <dbReference type="Proteomes" id="UP000541770"/>
    </source>
</evidence>